<evidence type="ECO:0000313" key="3">
    <source>
        <dbReference type="EMBL" id="KAH6653448.1"/>
    </source>
</evidence>
<feature type="chain" id="PRO_5040256354" evidence="2">
    <location>
        <begin position="22"/>
        <end position="372"/>
    </location>
</feature>
<gene>
    <name evidence="3" type="ORF">BKA67DRAFT_321539</name>
</gene>
<dbReference type="Proteomes" id="UP000758603">
    <property type="component" value="Unassembled WGS sequence"/>
</dbReference>
<name>A0A9P8ZXW8_9PEZI</name>
<protein>
    <submittedName>
        <fullName evidence="3">Uncharacterized protein</fullName>
    </submittedName>
</protein>
<comment type="caution">
    <text evidence="3">The sequence shown here is derived from an EMBL/GenBank/DDBJ whole genome shotgun (WGS) entry which is preliminary data.</text>
</comment>
<accession>A0A9P8ZXW8</accession>
<feature type="region of interest" description="Disordered" evidence="1">
    <location>
        <begin position="221"/>
        <end position="250"/>
    </location>
</feature>
<organism evidence="3 4">
    <name type="scientific">Truncatella angustata</name>
    <dbReference type="NCBI Taxonomy" id="152316"/>
    <lineage>
        <taxon>Eukaryota</taxon>
        <taxon>Fungi</taxon>
        <taxon>Dikarya</taxon>
        <taxon>Ascomycota</taxon>
        <taxon>Pezizomycotina</taxon>
        <taxon>Sordariomycetes</taxon>
        <taxon>Xylariomycetidae</taxon>
        <taxon>Amphisphaeriales</taxon>
        <taxon>Sporocadaceae</taxon>
        <taxon>Truncatella</taxon>
    </lineage>
</organism>
<evidence type="ECO:0000313" key="4">
    <source>
        <dbReference type="Proteomes" id="UP000758603"/>
    </source>
</evidence>
<evidence type="ECO:0000256" key="2">
    <source>
        <dbReference type="SAM" id="SignalP"/>
    </source>
</evidence>
<dbReference type="RefSeq" id="XP_045957725.1">
    <property type="nucleotide sequence ID" value="XM_046096187.1"/>
</dbReference>
<evidence type="ECO:0000256" key="1">
    <source>
        <dbReference type="SAM" id="MobiDB-lite"/>
    </source>
</evidence>
<keyword evidence="4" id="KW-1185">Reference proteome</keyword>
<dbReference type="AlphaFoldDB" id="A0A9P8ZXW8"/>
<sequence>MMASFFVFFFTLLFRPYVTLSLATHPIFSSKNTSNNDNSNKMDKGLLHSVYWIDFSRTEDDSVTAVDETTCLEGSDSMVEIDGDASPYLPWRDGQTPEDFFDIEAYSFDMQSQSSEHVQGHTYCQSLSSTNTEDVQKEGMHHSSPMLEQDSTEFGDVLDMNYIMASSSESSDDHLAEFTSCLSPGTGSNFVGNNFCVDCSQGCSNYDGNGELQRSQNIVTPAKRGTDDVTDETLSENDRPKRRKTTFENKPKNKTKNWAWNKVYIHLEMIEFMVDGSQEHFHWKTRSRRWSSGNGALRTLEDLASYVLARLPWVSVWVRPRGDGFPVQVFWDENEHNYVGRNGMCRKSLRISYAEMARLLMCPHESFFISES</sequence>
<dbReference type="GeneID" id="70125080"/>
<feature type="signal peptide" evidence="2">
    <location>
        <begin position="1"/>
        <end position="21"/>
    </location>
</feature>
<keyword evidence="2" id="KW-0732">Signal</keyword>
<reference evidence="3" key="1">
    <citation type="journal article" date="2021" name="Nat. Commun.">
        <title>Genetic determinants of endophytism in the Arabidopsis root mycobiome.</title>
        <authorList>
            <person name="Mesny F."/>
            <person name="Miyauchi S."/>
            <person name="Thiergart T."/>
            <person name="Pickel B."/>
            <person name="Atanasova L."/>
            <person name="Karlsson M."/>
            <person name="Huettel B."/>
            <person name="Barry K.W."/>
            <person name="Haridas S."/>
            <person name="Chen C."/>
            <person name="Bauer D."/>
            <person name="Andreopoulos W."/>
            <person name="Pangilinan J."/>
            <person name="LaButti K."/>
            <person name="Riley R."/>
            <person name="Lipzen A."/>
            <person name="Clum A."/>
            <person name="Drula E."/>
            <person name="Henrissat B."/>
            <person name="Kohler A."/>
            <person name="Grigoriev I.V."/>
            <person name="Martin F.M."/>
            <person name="Hacquard S."/>
        </authorList>
    </citation>
    <scope>NUCLEOTIDE SEQUENCE</scope>
    <source>
        <strain evidence="3">MPI-SDFR-AT-0073</strain>
    </source>
</reference>
<dbReference type="EMBL" id="JAGPXC010000005">
    <property type="protein sequence ID" value="KAH6653448.1"/>
    <property type="molecule type" value="Genomic_DNA"/>
</dbReference>
<proteinExistence type="predicted"/>